<reference evidence="1 2" key="1">
    <citation type="submission" date="2016-08" db="EMBL/GenBank/DDBJ databases">
        <title>Whole genome shotgun sequence of Pichia membranifaciens KS47-1.</title>
        <authorList>
            <person name="Konishi M."/>
            <person name="Ishida M."/>
            <person name="Arakawa T."/>
            <person name="Kato Y."/>
            <person name="Horiuchi J."/>
        </authorList>
    </citation>
    <scope>NUCLEOTIDE SEQUENCE [LARGE SCALE GENOMIC DNA]</scope>
    <source>
        <strain evidence="1 2">KS47-1</strain>
    </source>
</reference>
<evidence type="ECO:0000313" key="2">
    <source>
        <dbReference type="Proteomes" id="UP000186136"/>
    </source>
</evidence>
<dbReference type="Proteomes" id="UP000186136">
    <property type="component" value="Unassembled WGS sequence"/>
</dbReference>
<name>A0A1Q2YLE6_9ASCO</name>
<sequence>MENVADVSRGVGLRLHVGAGSGEVSGDSWGRNGGEAGAVELIAAGLLGAGNADAVNDRILDDLEGSDLLTQAVVAVPLADAPAHATGAAVETARAGAGGAAGRGVNDLAGSVGIGWGEDDNLAQGSGDDGPEGALVVVALAPLVALVLE</sequence>
<keyword evidence="2" id="KW-1185">Reference proteome</keyword>
<protein>
    <submittedName>
        <fullName evidence="1">Uncharacterized protein</fullName>
    </submittedName>
</protein>
<gene>
    <name evidence="1" type="ORF">PMKS-003876</name>
</gene>
<accession>A0A1Q2YLE6</accession>
<evidence type="ECO:0000313" key="1">
    <source>
        <dbReference type="EMBL" id="GAV30365.1"/>
    </source>
</evidence>
<proteinExistence type="predicted"/>
<comment type="caution">
    <text evidence="1">The sequence shown here is derived from an EMBL/GenBank/DDBJ whole genome shotgun (WGS) entry which is preliminary data.</text>
</comment>
<organism evidence="1 2">
    <name type="scientific">Pichia membranifaciens</name>
    <dbReference type="NCBI Taxonomy" id="4926"/>
    <lineage>
        <taxon>Eukaryota</taxon>
        <taxon>Fungi</taxon>
        <taxon>Dikarya</taxon>
        <taxon>Ascomycota</taxon>
        <taxon>Saccharomycotina</taxon>
        <taxon>Pichiomycetes</taxon>
        <taxon>Pichiales</taxon>
        <taxon>Pichiaceae</taxon>
        <taxon>Pichia</taxon>
    </lineage>
</organism>
<dbReference type="AlphaFoldDB" id="A0A1Q2YLE6"/>
<dbReference type="EMBL" id="BDGI01000175">
    <property type="protein sequence ID" value="GAV30365.1"/>
    <property type="molecule type" value="Genomic_DNA"/>
</dbReference>